<gene>
    <name evidence="2" type="ORF">KE626_12370</name>
</gene>
<evidence type="ECO:0000313" key="2">
    <source>
        <dbReference type="EMBL" id="MBS0028104.1"/>
    </source>
</evidence>
<feature type="transmembrane region" description="Helical" evidence="1">
    <location>
        <begin position="185"/>
        <end position="206"/>
    </location>
</feature>
<feature type="transmembrane region" description="Helical" evidence="1">
    <location>
        <begin position="56"/>
        <end position="74"/>
    </location>
</feature>
<dbReference type="Pfam" id="PF10067">
    <property type="entry name" value="DUF2306"/>
    <property type="match status" value="1"/>
</dbReference>
<protein>
    <submittedName>
        <fullName evidence="2">DUF2306 domain-containing protein</fullName>
    </submittedName>
</protein>
<feature type="transmembrane region" description="Helical" evidence="1">
    <location>
        <begin position="12"/>
        <end position="36"/>
    </location>
</feature>
<feature type="transmembrane region" description="Helical" evidence="1">
    <location>
        <begin position="122"/>
        <end position="143"/>
    </location>
</feature>
<keyword evidence="1" id="KW-0472">Membrane</keyword>
<keyword evidence="3" id="KW-1185">Reference proteome</keyword>
<reference evidence="2 3" key="1">
    <citation type="submission" date="2021-04" db="EMBL/GenBank/DDBJ databases">
        <title>Chitinophaga sp. nov., isolated from the rhizosphere soil.</title>
        <authorList>
            <person name="He S."/>
        </authorList>
    </citation>
    <scope>NUCLEOTIDE SEQUENCE [LARGE SCALE GENOMIC DNA]</scope>
    <source>
        <strain evidence="2 3">2R12</strain>
    </source>
</reference>
<dbReference type="EMBL" id="JAGTXB010000005">
    <property type="protein sequence ID" value="MBS0028104.1"/>
    <property type="molecule type" value="Genomic_DNA"/>
</dbReference>
<organism evidence="2 3">
    <name type="scientific">Chitinophaga hostae</name>
    <dbReference type="NCBI Taxonomy" id="2831022"/>
    <lineage>
        <taxon>Bacteria</taxon>
        <taxon>Pseudomonadati</taxon>
        <taxon>Bacteroidota</taxon>
        <taxon>Chitinophagia</taxon>
        <taxon>Chitinophagales</taxon>
        <taxon>Chitinophagaceae</taxon>
        <taxon>Chitinophaga</taxon>
    </lineage>
</organism>
<dbReference type="RefSeq" id="WP_211973218.1">
    <property type="nucleotide sequence ID" value="NZ_CBFHAM010000003.1"/>
</dbReference>
<name>A0ABS5IYS4_9BACT</name>
<evidence type="ECO:0000313" key="3">
    <source>
        <dbReference type="Proteomes" id="UP000676386"/>
    </source>
</evidence>
<keyword evidence="1" id="KW-1133">Transmembrane helix</keyword>
<feature type="transmembrane region" description="Helical" evidence="1">
    <location>
        <begin position="155"/>
        <end position="179"/>
    </location>
</feature>
<accession>A0ABS5IYS4</accession>
<keyword evidence="1" id="KW-0812">Transmembrane</keyword>
<feature type="transmembrane region" description="Helical" evidence="1">
    <location>
        <begin position="94"/>
        <end position="116"/>
    </location>
</feature>
<dbReference type="InterPro" id="IPR018750">
    <property type="entry name" value="DUF2306_membrane"/>
</dbReference>
<proteinExistence type="predicted"/>
<comment type="caution">
    <text evidence="2">The sequence shown here is derived from an EMBL/GenBank/DDBJ whole genome shotgun (WGS) entry which is preliminary data.</text>
</comment>
<sequence>MTHQKTATLLRIAAFFLTAVGIAMVIRRTLAIAGLIPSFNPSGAAPFDGGFAQHPVLTFMHILPGMLFMLLGPWQFMPGIRSRYPLFHRISGRIYIICGYIVGASALCMPFIMLPIGGVNEAAASILFSIFFLICISKAWWHIMQKNIAAHREWMIRAFAIGLAVSTVRPVIGLFFAFSGLPPQVFFGTAFWIGFTLHAVVAEVWINETKP</sequence>
<evidence type="ECO:0000256" key="1">
    <source>
        <dbReference type="SAM" id="Phobius"/>
    </source>
</evidence>
<dbReference type="Proteomes" id="UP000676386">
    <property type="component" value="Unassembled WGS sequence"/>
</dbReference>